<dbReference type="InterPro" id="IPR013328">
    <property type="entry name" value="6PGD_dom2"/>
</dbReference>
<dbReference type="PATRIC" id="fig|401562.3.peg.1294"/>
<dbReference type="OrthoDB" id="9812907at2"/>
<dbReference type="STRING" id="401562.NS365_08090"/>
<dbReference type="Gene3D" id="1.10.1040.10">
    <property type="entry name" value="N-(1-d-carboxylethyl)-l-norvaline Dehydrogenase, domain 2"/>
    <property type="match status" value="1"/>
</dbReference>
<dbReference type="Gene3D" id="3.40.50.720">
    <property type="entry name" value="NAD(P)-binding Rossmann-like Domain"/>
    <property type="match status" value="1"/>
</dbReference>
<dbReference type="eggNOG" id="COG2084">
    <property type="taxonomic scope" value="Bacteria"/>
</dbReference>
<protein>
    <submittedName>
        <fullName evidence="6">6-phosphogluconate dehydrogenase</fullName>
    </submittedName>
</protein>
<dbReference type="PIRSF" id="PIRSF000103">
    <property type="entry name" value="HIBADH"/>
    <property type="match status" value="1"/>
</dbReference>
<accession>A0A175RB87</accession>
<keyword evidence="1" id="KW-0560">Oxidoreductase</keyword>
<dbReference type="Proteomes" id="UP000078272">
    <property type="component" value="Unassembled WGS sequence"/>
</dbReference>
<organism evidence="6 7">
    <name type="scientific">Aureimonas ureilytica</name>
    <dbReference type="NCBI Taxonomy" id="401562"/>
    <lineage>
        <taxon>Bacteria</taxon>
        <taxon>Pseudomonadati</taxon>
        <taxon>Pseudomonadota</taxon>
        <taxon>Alphaproteobacteria</taxon>
        <taxon>Hyphomicrobiales</taxon>
        <taxon>Aurantimonadaceae</taxon>
        <taxon>Aureimonas</taxon>
    </lineage>
</organism>
<dbReference type="SUPFAM" id="SSF51735">
    <property type="entry name" value="NAD(P)-binding Rossmann-fold domains"/>
    <property type="match status" value="1"/>
</dbReference>
<dbReference type="InterPro" id="IPR015815">
    <property type="entry name" value="HIBADH-related"/>
</dbReference>
<dbReference type="EMBL" id="LDPZ01000019">
    <property type="protein sequence ID" value="KTQ95893.1"/>
    <property type="molecule type" value="Genomic_DNA"/>
</dbReference>
<dbReference type="InterPro" id="IPR006115">
    <property type="entry name" value="6PGDH_NADP-bd"/>
</dbReference>
<dbReference type="AlphaFoldDB" id="A0A175RB87"/>
<evidence type="ECO:0000256" key="2">
    <source>
        <dbReference type="ARBA" id="ARBA00023027"/>
    </source>
</evidence>
<dbReference type="InterPro" id="IPR036291">
    <property type="entry name" value="NAD(P)-bd_dom_sf"/>
</dbReference>
<feature type="active site" evidence="3">
    <location>
        <position position="174"/>
    </location>
</feature>
<dbReference type="GO" id="GO:0050661">
    <property type="term" value="F:NADP binding"/>
    <property type="evidence" value="ECO:0007669"/>
    <property type="project" value="InterPro"/>
</dbReference>
<dbReference type="GO" id="GO:0016491">
    <property type="term" value="F:oxidoreductase activity"/>
    <property type="evidence" value="ECO:0007669"/>
    <property type="project" value="UniProtKB-KW"/>
</dbReference>
<dbReference type="RefSeq" id="WP_058634780.1">
    <property type="nucleotide sequence ID" value="NZ_LDPZ01000019.1"/>
</dbReference>
<dbReference type="Pfam" id="PF03446">
    <property type="entry name" value="NAD_binding_2"/>
    <property type="match status" value="1"/>
</dbReference>
<evidence type="ECO:0000259" key="5">
    <source>
        <dbReference type="Pfam" id="PF14833"/>
    </source>
</evidence>
<dbReference type="SUPFAM" id="SSF48179">
    <property type="entry name" value="6-phosphogluconate dehydrogenase C-terminal domain-like"/>
    <property type="match status" value="1"/>
</dbReference>
<sequence>MSQTRIGIVGVGVMGSAIAGRFLQTGHSVTLRDRDAEKTAPLAAKGAGVADSAKALMEACDVVILSLNTAEIVEAVVFGADGLAAHARGGVLLIDMSSTDPKATAAMARRLRAETGMGWVDAPLSGGAPAATEGRLTLMMGGEAEEVERARHVLSAVAANMTHMGPSGAGQTTKLINQVLCACNFMAVAEATRLALDAGVDAERIPAALAGGRADSRILQEFMGKMARSDLTPTGRIDNMLKDLEATQRFSIGLRTPMPLTNLIADLHRMMVAAGIGHEDSAAYMKLFDFGKAP</sequence>
<evidence type="ECO:0000259" key="4">
    <source>
        <dbReference type="Pfam" id="PF03446"/>
    </source>
</evidence>
<comment type="caution">
    <text evidence="6">The sequence shown here is derived from an EMBL/GenBank/DDBJ whole genome shotgun (WGS) entry which is preliminary data.</text>
</comment>
<dbReference type="InterPro" id="IPR008927">
    <property type="entry name" value="6-PGluconate_DH-like_C_sf"/>
</dbReference>
<proteinExistence type="predicted"/>
<evidence type="ECO:0000256" key="1">
    <source>
        <dbReference type="ARBA" id="ARBA00023002"/>
    </source>
</evidence>
<dbReference type="GO" id="GO:0051287">
    <property type="term" value="F:NAD binding"/>
    <property type="evidence" value="ECO:0007669"/>
    <property type="project" value="InterPro"/>
</dbReference>
<gene>
    <name evidence="6" type="ORF">NS226_09435</name>
</gene>
<reference evidence="6 7" key="1">
    <citation type="journal article" date="2016" name="Front. Microbiol.">
        <title>Genomic Resource of Rice Seed Associated Bacteria.</title>
        <authorList>
            <person name="Midha S."/>
            <person name="Bansal K."/>
            <person name="Sharma S."/>
            <person name="Kumar N."/>
            <person name="Patil P.P."/>
            <person name="Chaudhry V."/>
            <person name="Patil P.B."/>
        </authorList>
    </citation>
    <scope>NUCLEOTIDE SEQUENCE [LARGE SCALE GENOMIC DNA]</scope>
    <source>
        <strain evidence="6 7">NS226</strain>
    </source>
</reference>
<dbReference type="InterPro" id="IPR029154">
    <property type="entry name" value="HIBADH-like_NADP-bd"/>
</dbReference>
<evidence type="ECO:0000313" key="6">
    <source>
        <dbReference type="EMBL" id="KTQ95893.1"/>
    </source>
</evidence>
<feature type="domain" description="3-hydroxyisobutyrate dehydrogenase-like NAD-binding" evidence="5">
    <location>
        <begin position="168"/>
        <end position="287"/>
    </location>
</feature>
<dbReference type="PANTHER" id="PTHR43060">
    <property type="entry name" value="3-HYDROXYISOBUTYRATE DEHYDROGENASE-LIKE 1, MITOCHONDRIAL-RELATED"/>
    <property type="match status" value="1"/>
</dbReference>
<evidence type="ECO:0000313" key="7">
    <source>
        <dbReference type="Proteomes" id="UP000078272"/>
    </source>
</evidence>
<dbReference type="PANTHER" id="PTHR43060:SF15">
    <property type="entry name" value="3-HYDROXYISOBUTYRATE DEHYDROGENASE-LIKE 1, MITOCHONDRIAL-RELATED"/>
    <property type="match status" value="1"/>
</dbReference>
<name>A0A175RB87_9HYPH</name>
<dbReference type="Pfam" id="PF14833">
    <property type="entry name" value="NAD_binding_11"/>
    <property type="match status" value="1"/>
</dbReference>
<feature type="domain" description="6-phosphogluconate dehydrogenase NADP-binding" evidence="4">
    <location>
        <begin position="5"/>
        <end position="165"/>
    </location>
</feature>
<evidence type="ECO:0000256" key="3">
    <source>
        <dbReference type="PIRSR" id="PIRSR000103-1"/>
    </source>
</evidence>
<keyword evidence="2" id="KW-0520">NAD</keyword>